<comment type="caution">
    <text evidence="1">The sequence shown here is derived from an EMBL/GenBank/DDBJ whole genome shotgun (WGS) entry which is preliminary data.</text>
</comment>
<gene>
    <name evidence="1" type="ORF">Dda_5954</name>
</gene>
<reference evidence="1" key="1">
    <citation type="submission" date="2023-01" db="EMBL/GenBank/DDBJ databases">
        <title>The chitinases involved in constricting ring structure development in the nematode-trapping fungus Drechslerella dactyloides.</title>
        <authorList>
            <person name="Wang R."/>
            <person name="Zhang L."/>
            <person name="Tang P."/>
            <person name="Li S."/>
            <person name="Liang L."/>
        </authorList>
    </citation>
    <scope>NUCLEOTIDE SEQUENCE</scope>
    <source>
        <strain evidence="1">YMF1.00031</strain>
    </source>
</reference>
<dbReference type="AlphaFoldDB" id="A0AAD6NI51"/>
<keyword evidence="2" id="KW-1185">Reference proteome</keyword>
<sequence>MSLSENEQDRTERILKDRTALMFVQGDVLSLSLTRNKWKLIKEAPPGSSANEAYRRIIAHRFSLTNAGSQGLWMDPNHTMACHCDEGFFIFDMDIHMARLVTRNEESVKQFLHYGQGVKYEGPWREAKVATPYDQLELVENPPY</sequence>
<dbReference type="EMBL" id="JAQGDS010000007">
    <property type="protein sequence ID" value="KAJ6259057.1"/>
    <property type="molecule type" value="Genomic_DNA"/>
</dbReference>
<name>A0AAD6NI51_DREDA</name>
<evidence type="ECO:0000313" key="2">
    <source>
        <dbReference type="Proteomes" id="UP001221413"/>
    </source>
</evidence>
<evidence type="ECO:0000313" key="1">
    <source>
        <dbReference type="EMBL" id="KAJ6259057.1"/>
    </source>
</evidence>
<organism evidence="1 2">
    <name type="scientific">Drechslerella dactyloides</name>
    <name type="common">Nematode-trapping fungus</name>
    <name type="synonym">Arthrobotrys dactyloides</name>
    <dbReference type="NCBI Taxonomy" id="74499"/>
    <lineage>
        <taxon>Eukaryota</taxon>
        <taxon>Fungi</taxon>
        <taxon>Dikarya</taxon>
        <taxon>Ascomycota</taxon>
        <taxon>Pezizomycotina</taxon>
        <taxon>Orbiliomycetes</taxon>
        <taxon>Orbiliales</taxon>
        <taxon>Orbiliaceae</taxon>
        <taxon>Drechslerella</taxon>
    </lineage>
</organism>
<accession>A0AAD6NI51</accession>
<proteinExistence type="predicted"/>
<dbReference type="Proteomes" id="UP001221413">
    <property type="component" value="Unassembled WGS sequence"/>
</dbReference>
<protein>
    <submittedName>
        <fullName evidence="1">Uncharacterized protein</fullName>
    </submittedName>
</protein>